<evidence type="ECO:0000313" key="6">
    <source>
        <dbReference type="Proteomes" id="UP000439591"/>
    </source>
</evidence>
<dbReference type="GO" id="GO:0006310">
    <property type="term" value="P:DNA recombination"/>
    <property type="evidence" value="ECO:0007669"/>
    <property type="project" value="UniProtKB-KW"/>
</dbReference>
<organism evidence="4 6">
    <name type="scientific">Zhongshania aliphaticivorans</name>
    <dbReference type="NCBI Taxonomy" id="1470434"/>
    <lineage>
        <taxon>Bacteria</taxon>
        <taxon>Pseudomonadati</taxon>
        <taxon>Pseudomonadota</taxon>
        <taxon>Gammaproteobacteria</taxon>
        <taxon>Cellvibrionales</taxon>
        <taxon>Spongiibacteraceae</taxon>
        <taxon>Zhongshania</taxon>
    </lineage>
</organism>
<proteinExistence type="predicted"/>
<evidence type="ECO:0000313" key="4">
    <source>
        <dbReference type="EMBL" id="CAA0095645.1"/>
    </source>
</evidence>
<evidence type="ECO:0000256" key="2">
    <source>
        <dbReference type="SAM" id="MobiDB-lite"/>
    </source>
</evidence>
<evidence type="ECO:0000313" key="5">
    <source>
        <dbReference type="Proteomes" id="UP000435877"/>
    </source>
</evidence>
<dbReference type="GO" id="GO:0003677">
    <property type="term" value="F:DNA binding"/>
    <property type="evidence" value="ECO:0007669"/>
    <property type="project" value="InterPro"/>
</dbReference>
<reference evidence="5 6" key="1">
    <citation type="submission" date="2019-11" db="EMBL/GenBank/DDBJ databases">
        <authorList>
            <person name="Holert J."/>
        </authorList>
    </citation>
    <scope>NUCLEOTIDE SEQUENCE [LARGE SCALE GENOMIC DNA]</scope>
    <source>
        <strain evidence="4">BC3_2A</strain>
        <strain evidence="3">SB11_1A</strain>
    </source>
</reference>
<dbReference type="Gene3D" id="1.10.443.10">
    <property type="entry name" value="Intergrase catalytic core"/>
    <property type="match status" value="1"/>
</dbReference>
<protein>
    <recommendedName>
        <fullName evidence="7">Tyr recombinase domain-containing protein</fullName>
    </recommendedName>
</protein>
<dbReference type="Proteomes" id="UP000435877">
    <property type="component" value="Unassembled WGS sequence"/>
</dbReference>
<dbReference type="RefSeq" id="WP_159268329.1">
    <property type="nucleotide sequence ID" value="NZ_CACSIK010000001.1"/>
</dbReference>
<evidence type="ECO:0008006" key="7">
    <source>
        <dbReference type="Google" id="ProtNLM"/>
    </source>
</evidence>
<dbReference type="SUPFAM" id="SSF56349">
    <property type="entry name" value="DNA breaking-rejoining enzymes"/>
    <property type="match status" value="1"/>
</dbReference>
<dbReference type="OrthoDB" id="5914130at2"/>
<dbReference type="InterPro" id="IPR013762">
    <property type="entry name" value="Integrase-like_cat_sf"/>
</dbReference>
<dbReference type="GO" id="GO:0015074">
    <property type="term" value="P:DNA integration"/>
    <property type="evidence" value="ECO:0007669"/>
    <property type="project" value="InterPro"/>
</dbReference>
<accession>A0A5S9NY36</accession>
<evidence type="ECO:0000256" key="1">
    <source>
        <dbReference type="ARBA" id="ARBA00023172"/>
    </source>
</evidence>
<dbReference type="InterPro" id="IPR011010">
    <property type="entry name" value="DNA_brk_join_enz"/>
</dbReference>
<dbReference type="AlphaFoldDB" id="A0A5S9NY36"/>
<keyword evidence="1" id="KW-0233">DNA recombination</keyword>
<dbReference type="EMBL" id="CACSIK010000001">
    <property type="protein sequence ID" value="CAA0089050.1"/>
    <property type="molecule type" value="Genomic_DNA"/>
</dbReference>
<sequence length="156" mass="17462">MRLYLPSSKGDKNAEGQAWTLKEMSELCPVNAMLDWQSARMVETGPAFVKVDRWGRPGVEPLHINSVMKMMRSALLRADIDPKGFSTHSMRRGFANYAIGHKTDARELMSWVKWKDIRSAIRYIDDAGSLANDLAEKSSSALPGDAVQVPRLSPDR</sequence>
<dbReference type="EMBL" id="CACSIM010000002">
    <property type="protein sequence ID" value="CAA0095645.1"/>
    <property type="molecule type" value="Genomic_DNA"/>
</dbReference>
<feature type="region of interest" description="Disordered" evidence="2">
    <location>
        <begin position="137"/>
        <end position="156"/>
    </location>
</feature>
<evidence type="ECO:0000313" key="3">
    <source>
        <dbReference type="EMBL" id="CAA0089050.1"/>
    </source>
</evidence>
<name>A0A5S9NY36_9GAMM</name>
<gene>
    <name evidence="3" type="ORF">IHBHHGIJ_01694</name>
    <name evidence="4" type="ORF">KFEGEMFD_01296</name>
</gene>
<keyword evidence="5" id="KW-1185">Reference proteome</keyword>
<dbReference type="Proteomes" id="UP000439591">
    <property type="component" value="Unassembled WGS sequence"/>
</dbReference>